<reference evidence="2" key="1">
    <citation type="submission" date="2022-07" db="EMBL/GenBank/DDBJ databases">
        <title>Chromosome-level genome of Muraenolepis orangiensis.</title>
        <authorList>
            <person name="Kim J."/>
        </authorList>
    </citation>
    <scope>NUCLEOTIDE SEQUENCE</scope>
    <source>
        <strain evidence="2">KU_S4_2022</strain>
        <tissue evidence="2">Muscle</tissue>
    </source>
</reference>
<dbReference type="InterPro" id="IPR001304">
    <property type="entry name" value="C-type_lectin-like"/>
</dbReference>
<dbReference type="EMBL" id="JANIIK010000109">
    <property type="protein sequence ID" value="KAJ3597343.1"/>
    <property type="molecule type" value="Genomic_DNA"/>
</dbReference>
<evidence type="ECO:0000313" key="2">
    <source>
        <dbReference type="EMBL" id="KAJ3597343.1"/>
    </source>
</evidence>
<dbReference type="PANTHER" id="PTHR45784:SF3">
    <property type="entry name" value="C-TYPE LECTIN DOMAIN FAMILY 4 MEMBER K-LIKE-RELATED"/>
    <property type="match status" value="1"/>
</dbReference>
<dbReference type="SUPFAM" id="SSF56436">
    <property type="entry name" value="C-type lectin-like"/>
    <property type="match status" value="2"/>
</dbReference>
<dbReference type="Pfam" id="PF00059">
    <property type="entry name" value="Lectin_C"/>
    <property type="match status" value="1"/>
</dbReference>
<evidence type="ECO:0000259" key="1">
    <source>
        <dbReference type="PROSITE" id="PS50041"/>
    </source>
</evidence>
<dbReference type="PANTHER" id="PTHR45784">
    <property type="entry name" value="C-TYPE LECTIN DOMAIN FAMILY 20 MEMBER A-RELATED"/>
    <property type="match status" value="1"/>
</dbReference>
<dbReference type="OrthoDB" id="441660at2759"/>
<dbReference type="SMART" id="SM00034">
    <property type="entry name" value="CLECT"/>
    <property type="match status" value="1"/>
</dbReference>
<accession>A0A9Q0IGQ9</accession>
<keyword evidence="3" id="KW-1185">Reference proteome</keyword>
<dbReference type="Proteomes" id="UP001148018">
    <property type="component" value="Unassembled WGS sequence"/>
</dbReference>
<dbReference type="AlphaFoldDB" id="A0A9Q0IGQ9"/>
<feature type="domain" description="C-type lectin" evidence="1">
    <location>
        <begin position="10"/>
        <end position="120"/>
    </location>
</feature>
<name>A0A9Q0IGQ9_9TELE</name>
<dbReference type="InterPro" id="IPR016186">
    <property type="entry name" value="C-type_lectin-like/link_sf"/>
</dbReference>
<evidence type="ECO:0000313" key="3">
    <source>
        <dbReference type="Proteomes" id="UP001148018"/>
    </source>
</evidence>
<organism evidence="2 3">
    <name type="scientific">Muraenolepis orangiensis</name>
    <name type="common">Patagonian moray cod</name>
    <dbReference type="NCBI Taxonomy" id="630683"/>
    <lineage>
        <taxon>Eukaryota</taxon>
        <taxon>Metazoa</taxon>
        <taxon>Chordata</taxon>
        <taxon>Craniata</taxon>
        <taxon>Vertebrata</taxon>
        <taxon>Euteleostomi</taxon>
        <taxon>Actinopterygii</taxon>
        <taxon>Neopterygii</taxon>
        <taxon>Teleostei</taxon>
        <taxon>Neoteleostei</taxon>
        <taxon>Acanthomorphata</taxon>
        <taxon>Zeiogadaria</taxon>
        <taxon>Gadariae</taxon>
        <taxon>Gadiformes</taxon>
        <taxon>Muraenolepidoidei</taxon>
        <taxon>Muraenolepididae</taxon>
        <taxon>Muraenolepis</taxon>
    </lineage>
</organism>
<comment type="caution">
    <text evidence="2">The sequence shown here is derived from an EMBL/GenBank/DDBJ whole genome shotgun (WGS) entry which is preliminary data.</text>
</comment>
<dbReference type="PROSITE" id="PS50041">
    <property type="entry name" value="C_TYPE_LECTIN_2"/>
    <property type="match status" value="1"/>
</dbReference>
<protein>
    <recommendedName>
        <fullName evidence="1">C-type lectin domain-containing protein</fullName>
    </recommendedName>
</protein>
<gene>
    <name evidence="2" type="ORF">NHX12_000871</name>
</gene>
<sequence length="293" mass="33062">MCSPSFCGNYRQHCLVKTPKPWRDAKRYCRQRGFDLATIDDMGAMESLLPLIPKESDVWIGLRGGGPLSWYWSLADTDFYQEGQRDYRNFQLEGSGNSAYFLNGQWTSVTLTERIYAMCYDANKRGEDKYVLVRQLMTGTAAREYCREHHTDMVAIRNQTENQIIHKVSAGNKTRHTVEHRISDINAAIEAQLHSDLQTCEYFSVALDESCDIQDKPQLAIFARSVSNDCVLKEELLDIVPLKDRTRGIDVKGAMMNVFVKPNVPKLKLTAIATDGAPSVVGSVNGLGHCKTR</sequence>
<proteinExistence type="predicted"/>
<dbReference type="InterPro" id="IPR016187">
    <property type="entry name" value="CTDL_fold"/>
</dbReference>
<dbReference type="Gene3D" id="3.10.100.10">
    <property type="entry name" value="Mannose-Binding Protein A, subunit A"/>
    <property type="match status" value="2"/>
</dbReference>